<organism evidence="2 3">
    <name type="scientific">Nocardiopsis composta</name>
    <dbReference type="NCBI Taxonomy" id="157465"/>
    <lineage>
        <taxon>Bacteria</taxon>
        <taxon>Bacillati</taxon>
        <taxon>Actinomycetota</taxon>
        <taxon>Actinomycetes</taxon>
        <taxon>Streptosporangiales</taxon>
        <taxon>Nocardiopsidaceae</taxon>
        <taxon>Nocardiopsis</taxon>
    </lineage>
</organism>
<protein>
    <recommendedName>
        <fullName evidence="4">Pyridoxamine 5'-phosphate oxidase family protein</fullName>
    </recommendedName>
</protein>
<dbReference type="InterPro" id="IPR052019">
    <property type="entry name" value="F420H2_bilvrd_red/Heme_oxyg"/>
</dbReference>
<evidence type="ECO:0000313" key="3">
    <source>
        <dbReference type="Proteomes" id="UP000572635"/>
    </source>
</evidence>
<keyword evidence="1" id="KW-0560">Oxidoreductase</keyword>
<dbReference type="GO" id="GO:0016627">
    <property type="term" value="F:oxidoreductase activity, acting on the CH-CH group of donors"/>
    <property type="evidence" value="ECO:0007669"/>
    <property type="project" value="TreeGrafter"/>
</dbReference>
<evidence type="ECO:0000256" key="1">
    <source>
        <dbReference type="ARBA" id="ARBA00023002"/>
    </source>
</evidence>
<dbReference type="EMBL" id="JACHDB010000001">
    <property type="protein sequence ID" value="MBB5432106.1"/>
    <property type="molecule type" value="Genomic_DNA"/>
</dbReference>
<dbReference type="GO" id="GO:0070967">
    <property type="term" value="F:coenzyme F420 binding"/>
    <property type="evidence" value="ECO:0007669"/>
    <property type="project" value="TreeGrafter"/>
</dbReference>
<proteinExistence type="predicted"/>
<dbReference type="RefSeq" id="WP_184391718.1">
    <property type="nucleotide sequence ID" value="NZ_BAAAJD010000095.1"/>
</dbReference>
<comment type="caution">
    <text evidence="2">The sequence shown here is derived from an EMBL/GenBank/DDBJ whole genome shotgun (WGS) entry which is preliminary data.</text>
</comment>
<sequence length="175" mass="19231">MEQRTTGSVKGTETARKALTWEEFAAEVPEFAERIRRRFVRTPHHVLATLRRDGAPRVSGTEVAFHGPDLTLGSMTGAVKARDLQRDARFAVHANPGEVVRGEPMDEGDAKVSGVAVEVTDPDELEGYREPGQPPGPFHLFRLLLTDAVFTSVEGDRLVIRSWRPGAGVTETSRT</sequence>
<dbReference type="InterPro" id="IPR012349">
    <property type="entry name" value="Split_barrel_FMN-bd"/>
</dbReference>
<name>A0A7W8QKK2_9ACTN</name>
<dbReference type="Gene3D" id="2.30.110.10">
    <property type="entry name" value="Electron Transport, Fmn-binding Protein, Chain A"/>
    <property type="match status" value="1"/>
</dbReference>
<dbReference type="AlphaFoldDB" id="A0A7W8QKK2"/>
<dbReference type="Proteomes" id="UP000572635">
    <property type="component" value="Unassembled WGS sequence"/>
</dbReference>
<reference evidence="2 3" key="1">
    <citation type="submission" date="2020-08" db="EMBL/GenBank/DDBJ databases">
        <title>Sequencing the genomes of 1000 actinobacteria strains.</title>
        <authorList>
            <person name="Klenk H.-P."/>
        </authorList>
    </citation>
    <scope>NUCLEOTIDE SEQUENCE [LARGE SCALE GENOMIC DNA]</scope>
    <source>
        <strain evidence="2 3">DSM 44551</strain>
    </source>
</reference>
<keyword evidence="3" id="KW-1185">Reference proteome</keyword>
<dbReference type="GO" id="GO:0005829">
    <property type="term" value="C:cytosol"/>
    <property type="evidence" value="ECO:0007669"/>
    <property type="project" value="TreeGrafter"/>
</dbReference>
<evidence type="ECO:0000313" key="2">
    <source>
        <dbReference type="EMBL" id="MBB5432106.1"/>
    </source>
</evidence>
<dbReference type="PANTHER" id="PTHR35176:SF6">
    <property type="entry name" value="HEME OXYGENASE HI_0854-RELATED"/>
    <property type="match status" value="1"/>
</dbReference>
<dbReference type="PANTHER" id="PTHR35176">
    <property type="entry name" value="HEME OXYGENASE HI_0854-RELATED"/>
    <property type="match status" value="1"/>
</dbReference>
<dbReference type="SUPFAM" id="SSF50475">
    <property type="entry name" value="FMN-binding split barrel"/>
    <property type="match status" value="1"/>
</dbReference>
<evidence type="ECO:0008006" key="4">
    <source>
        <dbReference type="Google" id="ProtNLM"/>
    </source>
</evidence>
<accession>A0A7W8QKK2</accession>
<gene>
    <name evidence="2" type="ORF">HDA36_002190</name>
</gene>